<keyword evidence="2" id="KW-1185">Reference proteome</keyword>
<sequence length="355" mass="40639">MILETKPDFEKCMERVNAWYANELLDRPPVRFSAHNEQYNVVDDSSRWPSPKDKWFDAEYQVGKFERDIAGREFVAETFPLFWPNLGPNAYPCMLGCEVEFGDVTTWARPTARSCRELGRIRFSTDNEYFKKLECMTLLALSRCTGKYLVGYTDIHTGVDCADAFLGTERLLVEMYDDPEGVKTFIARCASHFAFVFGHFNKILRDHGQPSTTWIGIPSQESFHIPSADLSSMLSREFFREFALPSILEEVRLAGRNILHMDGRGVAGHLDDFLAIKEIDGIQWVQGVGGDKPIMQWCGLIEKIQHAGKGVVVDLEPSELDAFMERIHPRGIYLCLATNGMEEQKYIVSKLERWR</sequence>
<accession>A0A178ID03</accession>
<dbReference type="InterPro" id="IPR038071">
    <property type="entry name" value="UROD/MetE-like_sf"/>
</dbReference>
<gene>
    <name evidence="1" type="ORF">AW736_25535</name>
</gene>
<name>A0A178ID03_9BACT</name>
<protein>
    <recommendedName>
        <fullName evidence="3">Uroporphyrinogen decarboxylase (URO-D) domain-containing protein</fullName>
    </recommendedName>
</protein>
<evidence type="ECO:0008006" key="3">
    <source>
        <dbReference type="Google" id="ProtNLM"/>
    </source>
</evidence>
<dbReference type="AlphaFoldDB" id="A0A178ID03"/>
<evidence type="ECO:0000313" key="2">
    <source>
        <dbReference type="Proteomes" id="UP000078486"/>
    </source>
</evidence>
<evidence type="ECO:0000313" key="1">
    <source>
        <dbReference type="EMBL" id="OAM86939.1"/>
    </source>
</evidence>
<comment type="caution">
    <text evidence="1">The sequence shown here is derived from an EMBL/GenBank/DDBJ whole genome shotgun (WGS) entry which is preliminary data.</text>
</comment>
<dbReference type="Proteomes" id="UP000078486">
    <property type="component" value="Unassembled WGS sequence"/>
</dbReference>
<proteinExistence type="predicted"/>
<reference evidence="1 2" key="1">
    <citation type="submission" date="2016-01" db="EMBL/GenBank/DDBJ databases">
        <title>High potential of lignocellulose degradation of a new Verrucomicrobia species.</title>
        <authorList>
            <person name="Wang Y."/>
            <person name="Shi Y."/>
            <person name="Qiu Z."/>
            <person name="Liu S."/>
            <person name="Yang H."/>
        </authorList>
    </citation>
    <scope>NUCLEOTIDE SEQUENCE [LARGE SCALE GENOMIC DNA]</scope>
    <source>
        <strain evidence="1 2">TSB47</strain>
    </source>
</reference>
<dbReference type="Gene3D" id="3.20.20.210">
    <property type="match status" value="1"/>
</dbReference>
<dbReference type="RefSeq" id="WP_068773114.1">
    <property type="nucleotide sequence ID" value="NZ_CP109796.1"/>
</dbReference>
<dbReference type="STRING" id="1184151.AW736_25535"/>
<dbReference type="EMBL" id="LRRQ01000190">
    <property type="protein sequence ID" value="OAM86939.1"/>
    <property type="molecule type" value="Genomic_DNA"/>
</dbReference>
<dbReference type="OrthoDB" id="1551307at2"/>
<organism evidence="1 2">
    <name type="scientific">Termitidicoccus mucosus</name>
    <dbReference type="NCBI Taxonomy" id="1184151"/>
    <lineage>
        <taxon>Bacteria</taxon>
        <taxon>Pseudomonadati</taxon>
        <taxon>Verrucomicrobiota</taxon>
        <taxon>Opitutia</taxon>
        <taxon>Opitutales</taxon>
        <taxon>Opitutaceae</taxon>
        <taxon>Termitidicoccus</taxon>
    </lineage>
</organism>